<dbReference type="PANTHER" id="PTHR32141:SF168">
    <property type="entry name" value="OS12G0595200 PROTEIN"/>
    <property type="match status" value="1"/>
</dbReference>
<sequence>MAVAPDLISNQPDAVLGTIVSLLPTKDGCRMQVLSRRWRHIWRSAPLNLAASRRGRNGRLPDYNISKILSSHLGFRRIHIIGIGPLWYRTRWDAVNEAGGDTRVDGWVGSWDVVAGLEVLDLCYSYHGKVLPPSVFRLAPALRVASFTRCRLPANLAVDFPCLERLSLYSVTLTEEALRAVLSGCPALKSLLLEKNVGFECLRISSPTLRSIGFYYSRAPKAQELVIHDAPSLDRLLLLDLYFGYPSSRTTIRLVHAPKLKILGWLSKTMSQVHLGTTVFQVRSCSSTLPIIVAYSVTH</sequence>
<evidence type="ECO:0000313" key="3">
    <source>
        <dbReference type="EMBL" id="KAK1642403.1"/>
    </source>
</evidence>
<dbReference type="CDD" id="cd22160">
    <property type="entry name" value="F-box_AtFBL13-like"/>
    <property type="match status" value="1"/>
</dbReference>
<dbReference type="InterPro" id="IPR055302">
    <property type="entry name" value="F-box_dom-containing"/>
</dbReference>
<name>A0AAD8S006_LOLMU</name>
<dbReference type="Proteomes" id="UP001231189">
    <property type="component" value="Unassembled WGS sequence"/>
</dbReference>
<organism evidence="3 4">
    <name type="scientific">Lolium multiflorum</name>
    <name type="common">Italian ryegrass</name>
    <name type="synonym">Lolium perenne subsp. multiflorum</name>
    <dbReference type="NCBI Taxonomy" id="4521"/>
    <lineage>
        <taxon>Eukaryota</taxon>
        <taxon>Viridiplantae</taxon>
        <taxon>Streptophyta</taxon>
        <taxon>Embryophyta</taxon>
        <taxon>Tracheophyta</taxon>
        <taxon>Spermatophyta</taxon>
        <taxon>Magnoliopsida</taxon>
        <taxon>Liliopsida</taxon>
        <taxon>Poales</taxon>
        <taxon>Poaceae</taxon>
        <taxon>BOP clade</taxon>
        <taxon>Pooideae</taxon>
        <taxon>Poodae</taxon>
        <taxon>Poeae</taxon>
        <taxon>Poeae Chloroplast Group 2 (Poeae type)</taxon>
        <taxon>Loliodinae</taxon>
        <taxon>Loliinae</taxon>
        <taxon>Lolium</taxon>
    </lineage>
</organism>
<evidence type="ECO:0000259" key="2">
    <source>
        <dbReference type="Pfam" id="PF24758"/>
    </source>
</evidence>
<dbReference type="SUPFAM" id="SSF52047">
    <property type="entry name" value="RNI-like"/>
    <property type="match status" value="1"/>
</dbReference>
<dbReference type="InterPro" id="IPR001810">
    <property type="entry name" value="F-box_dom"/>
</dbReference>
<dbReference type="Pfam" id="PF24758">
    <property type="entry name" value="LRR_At5g56370"/>
    <property type="match status" value="1"/>
</dbReference>
<dbReference type="InterPro" id="IPR055411">
    <property type="entry name" value="LRR_FXL15/At3g58940/PEG3-like"/>
</dbReference>
<keyword evidence="4" id="KW-1185">Reference proteome</keyword>
<dbReference type="PANTHER" id="PTHR32141">
    <property type="match status" value="1"/>
</dbReference>
<gene>
    <name evidence="3" type="ORF">QYE76_060208</name>
</gene>
<evidence type="ECO:0008006" key="5">
    <source>
        <dbReference type="Google" id="ProtNLM"/>
    </source>
</evidence>
<dbReference type="InterPro" id="IPR053781">
    <property type="entry name" value="F-box_AtFBL13-like"/>
</dbReference>
<dbReference type="EMBL" id="JAUUTY010000004">
    <property type="protein sequence ID" value="KAK1642403.1"/>
    <property type="molecule type" value="Genomic_DNA"/>
</dbReference>
<comment type="caution">
    <text evidence="3">The sequence shown here is derived from an EMBL/GenBank/DDBJ whole genome shotgun (WGS) entry which is preliminary data.</text>
</comment>
<dbReference type="Gene3D" id="1.20.1280.50">
    <property type="match status" value="1"/>
</dbReference>
<reference evidence="3" key="1">
    <citation type="submission" date="2023-07" db="EMBL/GenBank/DDBJ databases">
        <title>A chromosome-level genome assembly of Lolium multiflorum.</title>
        <authorList>
            <person name="Chen Y."/>
            <person name="Copetti D."/>
            <person name="Kolliker R."/>
            <person name="Studer B."/>
        </authorList>
    </citation>
    <scope>NUCLEOTIDE SEQUENCE</scope>
    <source>
        <strain evidence="3">02402/16</strain>
        <tissue evidence="3">Leaf</tissue>
    </source>
</reference>
<dbReference type="InterPro" id="IPR032675">
    <property type="entry name" value="LRR_dom_sf"/>
</dbReference>
<dbReference type="Gene3D" id="3.80.10.10">
    <property type="entry name" value="Ribonuclease Inhibitor"/>
    <property type="match status" value="1"/>
</dbReference>
<dbReference type="AlphaFoldDB" id="A0AAD8S006"/>
<accession>A0AAD8S006</accession>
<feature type="domain" description="F-box" evidence="1">
    <location>
        <begin position="12"/>
        <end position="47"/>
    </location>
</feature>
<proteinExistence type="predicted"/>
<protein>
    <recommendedName>
        <fullName evidence="5">F-box domain-containing protein</fullName>
    </recommendedName>
</protein>
<evidence type="ECO:0000313" key="4">
    <source>
        <dbReference type="Proteomes" id="UP001231189"/>
    </source>
</evidence>
<feature type="domain" description="F-box/LRR-repeat protein 15/At3g58940/PEG3-like LRR" evidence="2">
    <location>
        <begin position="114"/>
        <end position="284"/>
    </location>
</feature>
<evidence type="ECO:0000259" key="1">
    <source>
        <dbReference type="Pfam" id="PF00646"/>
    </source>
</evidence>
<dbReference type="Pfam" id="PF00646">
    <property type="entry name" value="F-box"/>
    <property type="match status" value="1"/>
</dbReference>
<dbReference type="SUPFAM" id="SSF81383">
    <property type="entry name" value="F-box domain"/>
    <property type="match status" value="1"/>
</dbReference>
<dbReference type="InterPro" id="IPR036047">
    <property type="entry name" value="F-box-like_dom_sf"/>
</dbReference>